<keyword evidence="2" id="KW-1185">Reference proteome</keyword>
<protein>
    <recommendedName>
        <fullName evidence="3">Phosphoribosylpyrophosphate synthetase</fullName>
    </recommendedName>
</protein>
<evidence type="ECO:0000313" key="1">
    <source>
        <dbReference type="EMBL" id="PJJ66476.1"/>
    </source>
</evidence>
<dbReference type="AlphaFoldDB" id="A0A2M9C6Q4"/>
<proteinExistence type="predicted"/>
<gene>
    <name evidence="1" type="ORF">CLV73_0460</name>
</gene>
<evidence type="ECO:0000313" key="2">
    <source>
        <dbReference type="Proteomes" id="UP000228740"/>
    </source>
</evidence>
<dbReference type="OrthoDB" id="8418771at2"/>
<reference evidence="1 2" key="1">
    <citation type="submission" date="2017-11" db="EMBL/GenBank/DDBJ databases">
        <title>Genomic Encyclopedia of Archaeal and Bacterial Type Strains, Phase II (KMG-II): From Individual Species to Whole Genera.</title>
        <authorList>
            <person name="Goeker M."/>
        </authorList>
    </citation>
    <scope>NUCLEOTIDE SEQUENCE [LARGE SCALE GENOMIC DNA]</scope>
    <source>
        <strain evidence="1 2">DSM 27617</strain>
    </source>
</reference>
<dbReference type="EMBL" id="PGFD01000001">
    <property type="protein sequence ID" value="PJJ66476.1"/>
    <property type="molecule type" value="Genomic_DNA"/>
</dbReference>
<sequence>MNTIQPAFDTLTEAVQWLNQNGYTEDFNLKNDCIRLNNFLDVSPEDFKIRYTFRFEGNTDQGDEEVVYGIASDKYSVKGILTSAYGIYADTVSTELIRKLSSN</sequence>
<organism evidence="1 2">
    <name type="scientific">Chryseobacterium geocarposphaerae</name>
    <dbReference type="NCBI Taxonomy" id="1416776"/>
    <lineage>
        <taxon>Bacteria</taxon>
        <taxon>Pseudomonadati</taxon>
        <taxon>Bacteroidota</taxon>
        <taxon>Flavobacteriia</taxon>
        <taxon>Flavobacteriales</taxon>
        <taxon>Weeksellaceae</taxon>
        <taxon>Chryseobacterium group</taxon>
        <taxon>Chryseobacterium</taxon>
    </lineage>
</organism>
<dbReference type="RefSeq" id="WP_100375265.1">
    <property type="nucleotide sequence ID" value="NZ_PGFD01000001.1"/>
</dbReference>
<comment type="caution">
    <text evidence="1">The sequence shown here is derived from an EMBL/GenBank/DDBJ whole genome shotgun (WGS) entry which is preliminary data.</text>
</comment>
<accession>A0A2M9C6Q4</accession>
<name>A0A2M9C6Q4_9FLAO</name>
<dbReference type="Proteomes" id="UP000228740">
    <property type="component" value="Unassembled WGS sequence"/>
</dbReference>
<evidence type="ECO:0008006" key="3">
    <source>
        <dbReference type="Google" id="ProtNLM"/>
    </source>
</evidence>